<evidence type="ECO:0000313" key="2">
    <source>
        <dbReference type="EMBL" id="VUZ56607.1"/>
    </source>
</evidence>
<dbReference type="EMBL" id="CABIJS010000707">
    <property type="protein sequence ID" value="VUZ56607.1"/>
    <property type="molecule type" value="Genomic_DNA"/>
</dbReference>
<keyword evidence="1" id="KW-0812">Transmembrane</keyword>
<evidence type="ECO:0000313" key="3">
    <source>
        <dbReference type="Proteomes" id="UP000321570"/>
    </source>
</evidence>
<keyword evidence="1" id="KW-0472">Membrane</keyword>
<feature type="non-terminal residue" evidence="2">
    <location>
        <position position="424"/>
    </location>
</feature>
<feature type="non-terminal residue" evidence="2">
    <location>
        <position position="1"/>
    </location>
</feature>
<sequence length="424" mass="48224">FDIRCQIHVTTVRGHDLLELRRQSYNDDSGLTTLINQNGSSLYYSFIVTSEDAGVYFCYFRGQASIITLKVASQNEVKNGTARTVLLEKDSFSKMRNHGSLLTEANLEDAFMICEVRFDESVHLGMITPTWNSPTQQNVEHTDRYIFDYWRNELLHTVGSRLTLRYQSDDQDAYGKYSCLFTFKDVGQVEFNVYLKIAPILALPLIPPPPPLLETGLANPACFHDEASANLTALWHQACKIVVAFPPVSTSDHAWNWSNGEAALSKIRSVIGPQLTEEKIEALERLYKQADKKQHTPECSGLLVRQNATTFSNHQTPTLFWCYAENEVGKTVVRWPQDYHASRLPTWAIWFLAIQATGATITASILIWCFCCRHSYRRRLMLDRVSRWAFHHFFIQSPRQDDCRLVMVGPADDIGDLGNGSTTP</sequence>
<reference evidence="2 3" key="1">
    <citation type="submission" date="2019-07" db="EMBL/GenBank/DDBJ databases">
        <authorList>
            <person name="Jastrzebski P J."/>
            <person name="Paukszto L."/>
            <person name="Jastrzebski P J."/>
        </authorList>
    </citation>
    <scope>NUCLEOTIDE SEQUENCE [LARGE SCALE GENOMIC DNA]</scope>
    <source>
        <strain evidence="2 3">WMS-il1</strain>
    </source>
</reference>
<gene>
    <name evidence="2" type="ORF">WMSIL1_LOCUS14224</name>
</gene>
<keyword evidence="3" id="KW-1185">Reference proteome</keyword>
<organism evidence="2 3">
    <name type="scientific">Hymenolepis diminuta</name>
    <name type="common">Rat tapeworm</name>
    <dbReference type="NCBI Taxonomy" id="6216"/>
    <lineage>
        <taxon>Eukaryota</taxon>
        <taxon>Metazoa</taxon>
        <taxon>Spiralia</taxon>
        <taxon>Lophotrochozoa</taxon>
        <taxon>Platyhelminthes</taxon>
        <taxon>Cestoda</taxon>
        <taxon>Eucestoda</taxon>
        <taxon>Cyclophyllidea</taxon>
        <taxon>Hymenolepididae</taxon>
        <taxon>Hymenolepis</taxon>
    </lineage>
</organism>
<keyword evidence="1" id="KW-1133">Transmembrane helix</keyword>
<name>A0A564ZAT7_HYMDI</name>
<accession>A0A564ZAT7</accession>
<evidence type="ECO:0000256" key="1">
    <source>
        <dbReference type="SAM" id="Phobius"/>
    </source>
</evidence>
<proteinExistence type="predicted"/>
<dbReference type="Proteomes" id="UP000321570">
    <property type="component" value="Unassembled WGS sequence"/>
</dbReference>
<dbReference type="AlphaFoldDB" id="A0A564ZAT7"/>
<feature type="transmembrane region" description="Helical" evidence="1">
    <location>
        <begin position="347"/>
        <end position="371"/>
    </location>
</feature>
<protein>
    <submittedName>
        <fullName evidence="2">Uncharacterized protein</fullName>
    </submittedName>
</protein>